<gene>
    <name evidence="2" type="ORF">N0V84_001835</name>
</gene>
<organism evidence="2 3">
    <name type="scientific">Fusarium piperis</name>
    <dbReference type="NCBI Taxonomy" id="1435070"/>
    <lineage>
        <taxon>Eukaryota</taxon>
        <taxon>Fungi</taxon>
        <taxon>Dikarya</taxon>
        <taxon>Ascomycota</taxon>
        <taxon>Pezizomycotina</taxon>
        <taxon>Sordariomycetes</taxon>
        <taxon>Hypocreomycetidae</taxon>
        <taxon>Hypocreales</taxon>
        <taxon>Nectriaceae</taxon>
        <taxon>Fusarium</taxon>
        <taxon>Fusarium solani species complex</taxon>
    </lineage>
</organism>
<feature type="region of interest" description="Disordered" evidence="1">
    <location>
        <begin position="98"/>
        <end position="119"/>
    </location>
</feature>
<evidence type="ECO:0000313" key="2">
    <source>
        <dbReference type="EMBL" id="KAJ4327726.1"/>
    </source>
</evidence>
<feature type="compositionally biased region" description="Polar residues" evidence="1">
    <location>
        <begin position="22"/>
        <end position="41"/>
    </location>
</feature>
<accession>A0A9W8WKG5</accession>
<protein>
    <submittedName>
        <fullName evidence="2">Uncharacterized protein</fullName>
    </submittedName>
</protein>
<reference evidence="2" key="1">
    <citation type="submission" date="2022-10" db="EMBL/GenBank/DDBJ databases">
        <title>Tapping the CABI collections for fungal endophytes: first genome assemblies for Collariella, Neodidymelliopsis, Ascochyta clinopodiicola, Didymella pomorum, Didymosphaeria variabile, Neocosmospora piperis and Neocucurbitaria cava.</title>
        <authorList>
            <person name="Hill R."/>
        </authorList>
    </citation>
    <scope>NUCLEOTIDE SEQUENCE</scope>
    <source>
        <strain evidence="2">IMI 366586</strain>
    </source>
</reference>
<proteinExistence type="predicted"/>
<dbReference type="OrthoDB" id="5074954at2759"/>
<dbReference type="EMBL" id="JAPEUR010000020">
    <property type="protein sequence ID" value="KAJ4327726.1"/>
    <property type="molecule type" value="Genomic_DNA"/>
</dbReference>
<keyword evidence="3" id="KW-1185">Reference proteome</keyword>
<sequence>MASPNTENTQVGEGDRSADQPEGSSKNANQSLTINVAQNGQLVPDKTQPVLDSSTAATSKNSEEASLYLIRSCTHFSVPTAPPRSTLKSCAGSFSKKATRTDNLAMPNPKHAAPDRVRSTGGDLYGGALNRVDPLGASYKSLAGDRTVPFGAYKLGGR</sequence>
<dbReference type="AlphaFoldDB" id="A0A9W8WKG5"/>
<comment type="caution">
    <text evidence="2">The sequence shown here is derived from an EMBL/GenBank/DDBJ whole genome shotgun (WGS) entry which is preliminary data.</text>
</comment>
<dbReference type="Proteomes" id="UP001140502">
    <property type="component" value="Unassembled WGS sequence"/>
</dbReference>
<feature type="compositionally biased region" description="Polar residues" evidence="1">
    <location>
        <begin position="50"/>
        <end position="60"/>
    </location>
</feature>
<evidence type="ECO:0000256" key="1">
    <source>
        <dbReference type="SAM" id="MobiDB-lite"/>
    </source>
</evidence>
<feature type="compositionally biased region" description="Polar residues" evidence="1">
    <location>
        <begin position="1"/>
        <end position="11"/>
    </location>
</feature>
<evidence type="ECO:0000313" key="3">
    <source>
        <dbReference type="Proteomes" id="UP001140502"/>
    </source>
</evidence>
<name>A0A9W8WKG5_9HYPO</name>
<feature type="region of interest" description="Disordered" evidence="1">
    <location>
        <begin position="1"/>
        <end position="62"/>
    </location>
</feature>